<proteinExistence type="predicted"/>
<evidence type="ECO:0000256" key="1">
    <source>
        <dbReference type="SAM" id="Phobius"/>
    </source>
</evidence>
<dbReference type="EMBL" id="FQXD01000013">
    <property type="protein sequence ID" value="SHH77572.1"/>
    <property type="molecule type" value="Genomic_DNA"/>
</dbReference>
<dbReference type="NCBIfam" id="NF033493">
    <property type="entry name" value="MetS_like_NSS"/>
    <property type="match status" value="1"/>
</dbReference>
<feature type="transmembrane region" description="Helical" evidence="1">
    <location>
        <begin position="6"/>
        <end position="28"/>
    </location>
</feature>
<organism evidence="2 3">
    <name type="scientific">Virgibacillus chiguensis</name>
    <dbReference type="NCBI Taxonomy" id="411959"/>
    <lineage>
        <taxon>Bacteria</taxon>
        <taxon>Bacillati</taxon>
        <taxon>Bacillota</taxon>
        <taxon>Bacilli</taxon>
        <taxon>Bacillales</taxon>
        <taxon>Bacillaceae</taxon>
        <taxon>Virgibacillus</taxon>
    </lineage>
</organism>
<dbReference type="OrthoDB" id="2055915at2"/>
<dbReference type="RefSeq" id="WP_073010943.1">
    <property type="nucleotide sequence ID" value="NZ_FQXD01000013.1"/>
</dbReference>
<gene>
    <name evidence="2" type="ORF">SAMN05421807_11365</name>
</gene>
<dbReference type="Proteomes" id="UP000184079">
    <property type="component" value="Unassembled WGS sequence"/>
</dbReference>
<accession>A0A1M5VQR1</accession>
<evidence type="ECO:0000313" key="3">
    <source>
        <dbReference type="Proteomes" id="UP000184079"/>
    </source>
</evidence>
<reference evidence="3" key="1">
    <citation type="submission" date="2016-11" db="EMBL/GenBank/DDBJ databases">
        <authorList>
            <person name="Varghese N."/>
            <person name="Submissions S."/>
        </authorList>
    </citation>
    <scope>NUCLEOTIDE SEQUENCE [LARGE SCALE GENOMIC DNA]</scope>
    <source>
        <strain evidence="3">CGMCC 1.6496</strain>
    </source>
</reference>
<protein>
    <submittedName>
        <fullName evidence="2">Putative methionine and alanine importer, small subunit</fullName>
    </submittedName>
</protein>
<keyword evidence="1" id="KW-0472">Membrane</keyword>
<dbReference type="Pfam" id="PF16951">
    <property type="entry name" value="MaAIMP_sms"/>
    <property type="match status" value="1"/>
</dbReference>
<keyword evidence="1" id="KW-1133">Transmembrane helix</keyword>
<sequence>MSTSAIFVMILGMVIIWGGLAASITYAVRKSKQK</sequence>
<keyword evidence="3" id="KW-1185">Reference proteome</keyword>
<name>A0A1M5VQR1_9BACI</name>
<dbReference type="AlphaFoldDB" id="A0A1M5VQR1"/>
<keyword evidence="1" id="KW-0812">Transmembrane</keyword>
<dbReference type="InterPro" id="IPR031596">
    <property type="entry name" value="MaAIMP_sms"/>
</dbReference>
<evidence type="ECO:0000313" key="2">
    <source>
        <dbReference type="EMBL" id="SHH77572.1"/>
    </source>
</evidence>